<comment type="function">
    <text evidence="8">Core subunit of the mitochondrial membrane respiratory chain NADH dehydrogenase (Complex I) which catalyzes electron transfer from NADH through the respiratory chain, using ubiquinone as an electron acceptor. Essential for the catalytic activity and assembly of complex I.</text>
</comment>
<dbReference type="InterPro" id="IPR020396">
    <property type="entry name" value="NADH_UbQ_OxRdtase_CS"/>
</dbReference>
<evidence type="ECO:0000256" key="13">
    <source>
        <dbReference type="RuleBase" id="RU003456"/>
    </source>
</evidence>
<evidence type="ECO:0000256" key="12">
    <source>
        <dbReference type="ARBA" id="ARBA00049551"/>
    </source>
</evidence>
<evidence type="ECO:0000256" key="10">
    <source>
        <dbReference type="ARBA" id="ARBA00033303"/>
    </source>
</evidence>
<dbReference type="SUPFAM" id="SSF143243">
    <property type="entry name" value="Nqo5-like"/>
    <property type="match status" value="1"/>
</dbReference>
<organism evidence="16 17">
    <name type="scientific">Larimichthys crocea</name>
    <name type="common">Large yellow croaker</name>
    <name type="synonym">Pseudosciaena crocea</name>
    <dbReference type="NCBI Taxonomy" id="215358"/>
    <lineage>
        <taxon>Eukaryota</taxon>
        <taxon>Metazoa</taxon>
        <taxon>Chordata</taxon>
        <taxon>Craniata</taxon>
        <taxon>Vertebrata</taxon>
        <taxon>Euteleostomi</taxon>
        <taxon>Actinopterygii</taxon>
        <taxon>Neopterygii</taxon>
        <taxon>Teleostei</taxon>
        <taxon>Neoteleostei</taxon>
        <taxon>Acanthomorphata</taxon>
        <taxon>Eupercaria</taxon>
        <taxon>Sciaenidae</taxon>
        <taxon>Larimichthys</taxon>
    </lineage>
</organism>
<dbReference type="PANTHER" id="PTHR10884:SF14">
    <property type="entry name" value="NADH DEHYDROGENASE [UBIQUINONE] IRON-SULFUR PROTEIN 3, MITOCHONDRIAL"/>
    <property type="match status" value="1"/>
</dbReference>
<evidence type="ECO:0000256" key="4">
    <source>
        <dbReference type="ARBA" id="ARBA00022448"/>
    </source>
</evidence>
<name>A0A6G0J2B1_LARCR</name>
<dbReference type="FunFam" id="3.30.460.80:FF:000002">
    <property type="entry name" value="NADH dehydrogenase iron-sulfur protein 3, mitochondrial"/>
    <property type="match status" value="1"/>
</dbReference>
<feature type="compositionally biased region" description="Basic and acidic residues" evidence="14">
    <location>
        <begin position="112"/>
        <end position="140"/>
    </location>
</feature>
<feature type="compositionally biased region" description="Polar residues" evidence="14">
    <location>
        <begin position="1"/>
        <end position="19"/>
    </location>
</feature>
<evidence type="ECO:0000313" key="16">
    <source>
        <dbReference type="EMBL" id="KAE8297612.1"/>
    </source>
</evidence>
<comment type="catalytic activity">
    <reaction evidence="12">
        <text>a ubiquinone + NADH + 5 H(+)(in) = a ubiquinol + NAD(+) + 4 H(+)(out)</text>
        <dbReference type="Rhea" id="RHEA:29091"/>
        <dbReference type="Rhea" id="RHEA-COMP:9565"/>
        <dbReference type="Rhea" id="RHEA-COMP:9566"/>
        <dbReference type="ChEBI" id="CHEBI:15378"/>
        <dbReference type="ChEBI" id="CHEBI:16389"/>
        <dbReference type="ChEBI" id="CHEBI:17976"/>
        <dbReference type="ChEBI" id="CHEBI:57540"/>
        <dbReference type="ChEBI" id="CHEBI:57945"/>
        <dbReference type="EC" id="7.1.1.2"/>
    </reaction>
</comment>
<keyword evidence="6 13" id="KW-0520">NAD</keyword>
<dbReference type="GO" id="GO:0005739">
    <property type="term" value="C:mitochondrion"/>
    <property type="evidence" value="ECO:0007669"/>
    <property type="project" value="UniProtKB-SubCell"/>
</dbReference>
<dbReference type="InterPro" id="IPR037232">
    <property type="entry name" value="NADH_quin_OxRdtase_su_C/D-like"/>
</dbReference>
<evidence type="ECO:0000313" key="17">
    <source>
        <dbReference type="Proteomes" id="UP000424527"/>
    </source>
</evidence>
<accession>A0A6G0J2B1</accession>
<comment type="similarity">
    <text evidence="2 13">Belongs to the complex I 30 kDa subunit family.</text>
</comment>
<keyword evidence="17" id="KW-1185">Reference proteome</keyword>
<dbReference type="InterPro" id="IPR001268">
    <property type="entry name" value="NADH_UbQ_OxRdtase_30kDa_su"/>
</dbReference>
<keyword evidence="4 13" id="KW-0813">Transport</keyword>
<feature type="compositionally biased region" description="Basic residues" evidence="14">
    <location>
        <begin position="324"/>
        <end position="333"/>
    </location>
</feature>
<feature type="region of interest" description="Disordered" evidence="14">
    <location>
        <begin position="205"/>
        <end position="495"/>
    </location>
</feature>
<dbReference type="GO" id="GO:0008137">
    <property type="term" value="F:NADH dehydrogenase (ubiquinone) activity"/>
    <property type="evidence" value="ECO:0007669"/>
    <property type="project" value="UniProtKB-EC"/>
</dbReference>
<evidence type="ECO:0000256" key="2">
    <source>
        <dbReference type="ARBA" id="ARBA00007569"/>
    </source>
</evidence>
<feature type="compositionally biased region" description="Acidic residues" evidence="14">
    <location>
        <begin position="79"/>
        <end position="88"/>
    </location>
</feature>
<dbReference type="PROSITE" id="PS00542">
    <property type="entry name" value="COMPLEX1_30K"/>
    <property type="match status" value="1"/>
</dbReference>
<dbReference type="NCBIfam" id="NF004733">
    <property type="entry name" value="PRK06074.1-5"/>
    <property type="match status" value="1"/>
</dbReference>
<feature type="compositionally biased region" description="Basic residues" evidence="14">
    <location>
        <begin position="446"/>
        <end position="455"/>
    </location>
</feature>
<dbReference type="InterPro" id="IPR010218">
    <property type="entry name" value="NADH_DH_suC"/>
</dbReference>
<comment type="subcellular location">
    <subcellularLocation>
        <location evidence="1">Mitochondrion</location>
    </subcellularLocation>
</comment>
<proteinExistence type="inferred from homology"/>
<feature type="compositionally biased region" description="Basic and acidic residues" evidence="14">
    <location>
        <begin position="277"/>
        <end position="286"/>
    </location>
</feature>
<keyword evidence="7 16" id="KW-0830">Ubiquinone</keyword>
<dbReference type="Gene3D" id="3.30.460.80">
    <property type="entry name" value="NADH:ubiquinone oxidoreductase, 30kDa subunit"/>
    <property type="match status" value="1"/>
</dbReference>
<reference evidence="16 17" key="1">
    <citation type="submission" date="2019-07" db="EMBL/GenBank/DDBJ databases">
        <title>Chromosome genome assembly for large yellow croaker.</title>
        <authorList>
            <person name="Xiao S."/>
        </authorList>
    </citation>
    <scope>NUCLEOTIDE SEQUENCE [LARGE SCALE GENOMIC DNA]</scope>
    <source>
        <strain evidence="16">JMULYC20181020</strain>
        <tissue evidence="16">Muscle</tissue>
    </source>
</reference>
<evidence type="ECO:0000256" key="14">
    <source>
        <dbReference type="SAM" id="MobiDB-lite"/>
    </source>
</evidence>
<comment type="subunit">
    <text evidence="11">Core subunit of respiratory chain NADH dehydrogenase (Complex I) which is composed of 45 different subunits. Interacts with NDUFAF3. Interacts with RAB5IF. Found in subcomplexes containing subunits NDUFS2, MT-ND1 and NDUFA13.</text>
</comment>
<feature type="region of interest" description="Disordered" evidence="14">
    <location>
        <begin position="691"/>
        <end position="711"/>
    </location>
</feature>
<feature type="compositionally biased region" description="Basic and acidic residues" evidence="14">
    <location>
        <begin position="221"/>
        <end position="238"/>
    </location>
</feature>
<dbReference type="HAMAP" id="MF_01357">
    <property type="entry name" value="NDH1_NuoC"/>
    <property type="match status" value="1"/>
</dbReference>
<dbReference type="AlphaFoldDB" id="A0A6G0J2B1"/>
<evidence type="ECO:0000256" key="7">
    <source>
        <dbReference type="ARBA" id="ARBA00023075"/>
    </source>
</evidence>
<evidence type="ECO:0000259" key="15">
    <source>
        <dbReference type="Pfam" id="PF00329"/>
    </source>
</evidence>
<dbReference type="Pfam" id="PF00329">
    <property type="entry name" value="Complex1_30kDa"/>
    <property type="match status" value="1"/>
</dbReference>
<keyword evidence="5 13" id="KW-1278">Translocase</keyword>
<evidence type="ECO:0000256" key="6">
    <source>
        <dbReference type="ARBA" id="ARBA00023027"/>
    </source>
</evidence>
<evidence type="ECO:0000256" key="3">
    <source>
        <dbReference type="ARBA" id="ARBA00020084"/>
    </source>
</evidence>
<evidence type="ECO:0000256" key="5">
    <source>
        <dbReference type="ARBA" id="ARBA00022967"/>
    </source>
</evidence>
<feature type="region of interest" description="Disordered" evidence="14">
    <location>
        <begin position="37"/>
        <end position="190"/>
    </location>
</feature>
<dbReference type="GO" id="GO:0016651">
    <property type="term" value="F:oxidoreductase activity, acting on NAD(P)H"/>
    <property type="evidence" value="ECO:0007669"/>
    <property type="project" value="InterPro"/>
</dbReference>
<evidence type="ECO:0000256" key="9">
    <source>
        <dbReference type="ARBA" id="ARBA00031525"/>
    </source>
</evidence>
<dbReference type="PANTHER" id="PTHR10884">
    <property type="entry name" value="NADH DEHYDROGENASE UBIQUINONE IRON-SULFUR PROTEIN 3"/>
    <property type="match status" value="1"/>
</dbReference>
<gene>
    <name evidence="16" type="ORF">D5F01_LYC04240</name>
</gene>
<evidence type="ECO:0000256" key="11">
    <source>
        <dbReference type="ARBA" id="ARBA00047132"/>
    </source>
</evidence>
<evidence type="ECO:0000256" key="1">
    <source>
        <dbReference type="ARBA" id="ARBA00004173"/>
    </source>
</evidence>
<protein>
    <recommendedName>
        <fullName evidence="3">NADH dehydrogenase [ubiquinone] iron-sulfur protein 3, mitochondrial</fullName>
    </recommendedName>
    <alternativeName>
        <fullName evidence="10">Complex I-30kD</fullName>
    </alternativeName>
    <alternativeName>
        <fullName evidence="9">NADH-ubiquinone oxidoreductase 30 kDa subunit</fullName>
    </alternativeName>
</protein>
<dbReference type="Proteomes" id="UP000424527">
    <property type="component" value="Unassembled WGS sequence"/>
</dbReference>
<feature type="compositionally biased region" description="Basic residues" evidence="14">
    <location>
        <begin position="385"/>
        <end position="394"/>
    </location>
</feature>
<sequence length="711" mass="79787">MMMDSSTISGSINDQPTSTHNHDGLLVEECCQSVFAAPDSSTSDHESPHLKAGISESESSEKLLSFHYGSDKKHSYSSDADDEDEDDLFSNSGSGEEYQPSSTPSSSDSEEFSEKEKKSSRHTIPEKDHCHQSSGEHEQLEALDLSTKNTSPHPFEKRKGGKKGGKKQQGGDKRQKVTVNTSQKKDKTFQVAKIGKLLFAMEQGAKSLKGKSLKTLDSVVFDERHDRPPTTGSRRGEEGQTSGADRPLEVTDDGDLQHLSTPSSPVERPKKTATRRRHDDNARSESDVDEEESQQQTPERPPVDWSDDERGGKQQPMMNTPPPVKRRKKTSTKQKHDEDTGDEEQSITATKSSAKKRKKTAATATAERGKTDGKEQPMMNTPPPIKRRKKTSTKQKHDEDSGDEEQSITATKSSAKKRKKTAATATAERGKTGGKEQPMKNTPPPIKRRKKTSTKQKHDEDSGEQSITATKSSAKKRKKTAATATTERGKTATVRPKDAVTHNQLAAFGEYVSEMMPKYIQQVQVTCYNELEVMIHPDGVIPVLTFLRDHTNAQFRNMTDLTAVDIPSRQNRFEIVYNLLSLRFNSRIRIKTYTDELTPVDSAVPVHLAANWYEREVWDMFGVFFSNHPDLRRILTDYGFEGHPFRKDFPLSGYVEVRYDDEVKRVVAEPVELSQEFRKFDLNTPWEVFPAHREPKEAAPKLEAGEVPEKK</sequence>
<dbReference type="NCBIfam" id="TIGR01961">
    <property type="entry name" value="NuoC_fam"/>
    <property type="match status" value="1"/>
</dbReference>
<evidence type="ECO:0000256" key="8">
    <source>
        <dbReference type="ARBA" id="ARBA00024313"/>
    </source>
</evidence>
<dbReference type="GO" id="GO:0016020">
    <property type="term" value="C:membrane"/>
    <property type="evidence" value="ECO:0007669"/>
    <property type="project" value="UniProtKB-ARBA"/>
</dbReference>
<dbReference type="EMBL" id="REGW02000004">
    <property type="protein sequence ID" value="KAE8297612.1"/>
    <property type="molecule type" value="Genomic_DNA"/>
</dbReference>
<feature type="compositionally biased region" description="Basic and acidic residues" evidence="14">
    <location>
        <begin position="428"/>
        <end position="438"/>
    </location>
</feature>
<feature type="region of interest" description="Disordered" evidence="14">
    <location>
        <begin position="1"/>
        <end position="25"/>
    </location>
</feature>
<feature type="domain" description="NADH:ubiquinone oxidoreductase 30kDa subunit" evidence="15">
    <location>
        <begin position="533"/>
        <end position="654"/>
    </location>
</feature>
<comment type="caution">
    <text evidence="16">The sequence shown here is derived from an EMBL/GenBank/DDBJ whole genome shotgun (WGS) entry which is preliminary data.</text>
</comment>